<feature type="compositionally biased region" description="Basic and acidic residues" evidence="1">
    <location>
        <begin position="15"/>
        <end position="24"/>
    </location>
</feature>
<reference evidence="2" key="1">
    <citation type="journal article" date="2021" name="Mol. Ecol. Resour.">
        <title>Apolygus lucorum genome provides insights into omnivorousness and mesophyll feeding.</title>
        <authorList>
            <person name="Liu Y."/>
            <person name="Liu H."/>
            <person name="Wang H."/>
            <person name="Huang T."/>
            <person name="Liu B."/>
            <person name="Yang B."/>
            <person name="Yin L."/>
            <person name="Li B."/>
            <person name="Zhang Y."/>
            <person name="Zhang S."/>
            <person name="Jiang F."/>
            <person name="Zhang X."/>
            <person name="Ren Y."/>
            <person name="Wang B."/>
            <person name="Wang S."/>
            <person name="Lu Y."/>
            <person name="Wu K."/>
            <person name="Fan W."/>
            <person name="Wang G."/>
        </authorList>
    </citation>
    <scope>NUCLEOTIDE SEQUENCE</scope>
    <source>
        <strain evidence="2">12Hb</strain>
    </source>
</reference>
<proteinExistence type="predicted"/>
<dbReference type="EMBL" id="WIXP02000005">
    <property type="protein sequence ID" value="KAF6210611.1"/>
    <property type="molecule type" value="Genomic_DNA"/>
</dbReference>
<protein>
    <submittedName>
        <fullName evidence="2">Uncharacterized protein</fullName>
    </submittedName>
</protein>
<organism evidence="2 3">
    <name type="scientific">Apolygus lucorum</name>
    <name type="common">Small green plant bug</name>
    <name type="synonym">Lygocoris lucorum</name>
    <dbReference type="NCBI Taxonomy" id="248454"/>
    <lineage>
        <taxon>Eukaryota</taxon>
        <taxon>Metazoa</taxon>
        <taxon>Ecdysozoa</taxon>
        <taxon>Arthropoda</taxon>
        <taxon>Hexapoda</taxon>
        <taxon>Insecta</taxon>
        <taxon>Pterygota</taxon>
        <taxon>Neoptera</taxon>
        <taxon>Paraneoptera</taxon>
        <taxon>Hemiptera</taxon>
        <taxon>Heteroptera</taxon>
        <taxon>Panheteroptera</taxon>
        <taxon>Cimicomorpha</taxon>
        <taxon>Miridae</taxon>
        <taxon>Mirini</taxon>
        <taxon>Apolygus</taxon>
    </lineage>
</organism>
<dbReference type="OrthoDB" id="6769862at2759"/>
<sequence length="294" mass="31051">MSPSESSFSDDDYESDHPEDRALPIEDTGSGPPTQASSLRGGGTGNVQVPIPSSPEFAGFSPPAEGVTPAIEAENLHSDKDLAPDLLQALGENPLVSVSPAPALHSSIVNRWEHHIQHGISLESFNKPCCADKGDSPIKVSPVTAATEARKPAKKEFGKWERPGCSERRAVPQQAEVSAVLSTASQGSQQRPGRLPPAIQGCSTASRPTVVGVESQSAPTTSVSQGAVSSSMGISNVDSREVIREAFRRRNVPAAAVDTMLSALSASTYAQYNSCYRSRMMTFLPLLVFIVVLG</sequence>
<keyword evidence="3" id="KW-1185">Reference proteome</keyword>
<gene>
    <name evidence="2" type="ORF">GE061_013718</name>
</gene>
<evidence type="ECO:0000313" key="3">
    <source>
        <dbReference type="Proteomes" id="UP000466442"/>
    </source>
</evidence>
<dbReference type="Proteomes" id="UP000466442">
    <property type="component" value="Linkage Group LG5"/>
</dbReference>
<dbReference type="AlphaFoldDB" id="A0A8S9XQM3"/>
<feature type="region of interest" description="Disordered" evidence="1">
    <location>
        <begin position="1"/>
        <end position="66"/>
    </location>
</feature>
<evidence type="ECO:0000313" key="2">
    <source>
        <dbReference type="EMBL" id="KAF6210611.1"/>
    </source>
</evidence>
<accession>A0A8S9XQM3</accession>
<evidence type="ECO:0000256" key="1">
    <source>
        <dbReference type="SAM" id="MobiDB-lite"/>
    </source>
</evidence>
<name>A0A8S9XQM3_APOLU</name>
<comment type="caution">
    <text evidence="2">The sequence shown here is derived from an EMBL/GenBank/DDBJ whole genome shotgun (WGS) entry which is preliminary data.</text>
</comment>